<gene>
    <name evidence="1" type="ORF">NDU88_002137</name>
</gene>
<comment type="caution">
    <text evidence="1">The sequence shown here is derived from an EMBL/GenBank/DDBJ whole genome shotgun (WGS) entry which is preliminary data.</text>
</comment>
<evidence type="ECO:0000313" key="2">
    <source>
        <dbReference type="Proteomes" id="UP001066276"/>
    </source>
</evidence>
<evidence type="ECO:0000313" key="1">
    <source>
        <dbReference type="EMBL" id="KAJ1198295.1"/>
    </source>
</evidence>
<dbReference type="Proteomes" id="UP001066276">
    <property type="component" value="Chromosome 2_1"/>
</dbReference>
<reference evidence="1" key="1">
    <citation type="journal article" date="2022" name="bioRxiv">
        <title>Sequencing and chromosome-scale assembly of the giantPleurodeles waltlgenome.</title>
        <authorList>
            <person name="Brown T."/>
            <person name="Elewa A."/>
            <person name="Iarovenko S."/>
            <person name="Subramanian E."/>
            <person name="Araus A.J."/>
            <person name="Petzold A."/>
            <person name="Susuki M."/>
            <person name="Suzuki K.-i.T."/>
            <person name="Hayashi T."/>
            <person name="Toyoda A."/>
            <person name="Oliveira C."/>
            <person name="Osipova E."/>
            <person name="Leigh N.D."/>
            <person name="Simon A."/>
            <person name="Yun M.H."/>
        </authorList>
    </citation>
    <scope>NUCLEOTIDE SEQUENCE</scope>
    <source>
        <strain evidence="1">20211129_DDA</strain>
        <tissue evidence="1">Liver</tissue>
    </source>
</reference>
<organism evidence="1 2">
    <name type="scientific">Pleurodeles waltl</name>
    <name type="common">Iberian ribbed newt</name>
    <dbReference type="NCBI Taxonomy" id="8319"/>
    <lineage>
        <taxon>Eukaryota</taxon>
        <taxon>Metazoa</taxon>
        <taxon>Chordata</taxon>
        <taxon>Craniata</taxon>
        <taxon>Vertebrata</taxon>
        <taxon>Euteleostomi</taxon>
        <taxon>Amphibia</taxon>
        <taxon>Batrachia</taxon>
        <taxon>Caudata</taxon>
        <taxon>Salamandroidea</taxon>
        <taxon>Salamandridae</taxon>
        <taxon>Pleurodelinae</taxon>
        <taxon>Pleurodeles</taxon>
    </lineage>
</organism>
<dbReference type="EMBL" id="JANPWB010000003">
    <property type="protein sequence ID" value="KAJ1198295.1"/>
    <property type="molecule type" value="Genomic_DNA"/>
</dbReference>
<protein>
    <submittedName>
        <fullName evidence="1">Uncharacterized protein</fullName>
    </submittedName>
</protein>
<proteinExistence type="predicted"/>
<dbReference type="AlphaFoldDB" id="A0AAV7VCA3"/>
<keyword evidence="2" id="KW-1185">Reference proteome</keyword>
<accession>A0AAV7VCA3</accession>
<sequence length="96" mass="10655">MSSGEVIQSGFNNLAKNISTIEGTHNSNLAVSIWRRTQAILRELSTDKKKCLATIQLRAHRASSPQGIQRATVAAREIRAQADTVHLHARQRAQIR</sequence>
<name>A0AAV7VCA3_PLEWA</name>